<keyword evidence="2" id="KW-1185">Reference proteome</keyword>
<protein>
    <submittedName>
        <fullName evidence="1">Uncharacterized protein</fullName>
    </submittedName>
</protein>
<dbReference type="AlphaFoldDB" id="A0A0M8QQV1"/>
<proteinExistence type="predicted"/>
<dbReference type="PATRIC" id="fig|36816.3.peg.705"/>
<name>A0A0M8QQV1_9ACTN</name>
<reference evidence="1 2" key="1">
    <citation type="submission" date="2015-07" db="EMBL/GenBank/DDBJ databases">
        <authorList>
            <person name="Noorani M."/>
        </authorList>
    </citation>
    <scope>NUCLEOTIDE SEQUENCE [LARGE SCALE GENOMIC DNA]</scope>
    <source>
        <strain evidence="1 2">NRRL B-24567</strain>
    </source>
</reference>
<dbReference type="OrthoDB" id="2652375at2"/>
<dbReference type="Proteomes" id="UP000037773">
    <property type="component" value="Unassembled WGS sequence"/>
</dbReference>
<sequence length="137" mass="15527">MDVKENWRRYRPRPVGADLDEIRALLREHTARERRAQGDGDTELMRLCCFQLFTSGDLDDVLLIWSAKQASFDAACSIDIEFLLGHGLDATKAHLSVNRAPSATAALDRLRELEADGEFEGFSVEERSAGYDRYYVD</sequence>
<comment type="caution">
    <text evidence="1">The sequence shown here is derived from an EMBL/GenBank/DDBJ whole genome shotgun (WGS) entry which is preliminary data.</text>
</comment>
<gene>
    <name evidence="1" type="ORF">ADK41_03305</name>
</gene>
<dbReference type="RefSeq" id="WP_030822958.1">
    <property type="nucleotide sequence ID" value="NZ_JBFBKA010000074.1"/>
</dbReference>
<accession>A0A0M8QQV1</accession>
<evidence type="ECO:0000313" key="1">
    <source>
        <dbReference type="EMBL" id="KOT45528.1"/>
    </source>
</evidence>
<evidence type="ECO:0000313" key="2">
    <source>
        <dbReference type="Proteomes" id="UP000037773"/>
    </source>
</evidence>
<dbReference type="EMBL" id="LGCN01000017">
    <property type="protein sequence ID" value="KOT45528.1"/>
    <property type="molecule type" value="Genomic_DNA"/>
</dbReference>
<organism evidence="1 2">
    <name type="scientific">Streptomyces caelestis</name>
    <dbReference type="NCBI Taxonomy" id="36816"/>
    <lineage>
        <taxon>Bacteria</taxon>
        <taxon>Bacillati</taxon>
        <taxon>Actinomycetota</taxon>
        <taxon>Actinomycetes</taxon>
        <taxon>Kitasatosporales</taxon>
        <taxon>Streptomycetaceae</taxon>
        <taxon>Streptomyces</taxon>
    </lineage>
</organism>